<dbReference type="PROSITE" id="PS51257">
    <property type="entry name" value="PROKAR_LIPOPROTEIN"/>
    <property type="match status" value="1"/>
</dbReference>
<name>A0A1M2UZZ2_MARNT</name>
<dbReference type="OrthoDB" id="5477453at2"/>
<dbReference type="SUPFAM" id="SSF53474">
    <property type="entry name" value="alpha/beta-Hydrolases"/>
    <property type="match status" value="1"/>
</dbReference>
<dbReference type="RefSeq" id="WP_072677702.1">
    <property type="nucleotide sequence ID" value="NZ_MPKY01000001.1"/>
</dbReference>
<keyword evidence="1" id="KW-0732">Signal</keyword>
<organism evidence="2 3">
    <name type="scientific">Marinobacter nauticus</name>
    <name type="common">Marinobacter hydrocarbonoclasticus</name>
    <name type="synonym">Marinobacter aquaeolei</name>
    <dbReference type="NCBI Taxonomy" id="2743"/>
    <lineage>
        <taxon>Bacteria</taxon>
        <taxon>Pseudomonadati</taxon>
        <taxon>Pseudomonadota</taxon>
        <taxon>Gammaproteobacteria</taxon>
        <taxon>Pseudomonadales</taxon>
        <taxon>Marinobacteraceae</taxon>
        <taxon>Marinobacter</taxon>
    </lineage>
</organism>
<evidence type="ECO:0008006" key="4">
    <source>
        <dbReference type="Google" id="ProtNLM"/>
    </source>
</evidence>
<dbReference type="EMBL" id="MPKY01000001">
    <property type="protein sequence ID" value="OJT00901.1"/>
    <property type="molecule type" value="Genomic_DNA"/>
</dbReference>
<dbReference type="Gene3D" id="3.40.50.1820">
    <property type="entry name" value="alpha/beta hydrolase"/>
    <property type="match status" value="1"/>
</dbReference>
<protein>
    <recommendedName>
        <fullName evidence="4">Bacterial virulence factor lipase N-terminal domain-containing protein</fullName>
    </recommendedName>
</protein>
<dbReference type="AlphaFoldDB" id="A0A1M2UZZ2"/>
<evidence type="ECO:0000256" key="1">
    <source>
        <dbReference type="SAM" id="SignalP"/>
    </source>
</evidence>
<accession>A0A1M2UZZ2</accession>
<keyword evidence="3" id="KW-1185">Reference proteome</keyword>
<feature type="chain" id="PRO_5013109671" description="Bacterial virulence factor lipase N-terminal domain-containing protein" evidence="1">
    <location>
        <begin position="25"/>
        <end position="943"/>
    </location>
</feature>
<dbReference type="InterPro" id="IPR029058">
    <property type="entry name" value="AB_hydrolase_fold"/>
</dbReference>
<proteinExistence type="predicted"/>
<reference evidence="2" key="1">
    <citation type="submission" date="2016-11" db="EMBL/GenBank/DDBJ databases">
        <title>Draft Genome Sequence of Marinobacter hydrocarbonoclasticus strain STW2, a polyaromatic aromatic hydrocarbon degrading and denitrifying bacterium from rhizosphere of Seagrass Enhalus acodoides.</title>
        <authorList>
            <person name="Ling J."/>
            <person name="Dong J."/>
        </authorList>
    </citation>
    <scope>NUCLEOTIDE SEQUENCE [LARGE SCALE GENOMIC DNA]</scope>
    <source>
        <strain evidence="2">STW2</strain>
    </source>
</reference>
<sequence>MFKKTLISLAVASSLGLTGCFSGAGEGGNANPDYKISNPDFTGKTWPILNGLTQEFPVPNDILTLLNPVGDGTMLDGSDPTNPVTTGIGFLDGNSTVGAFDIKLSGSIDPNQTLDARTFVEVGGNILPNPNQNVFLLPLTFPSGDPLLQADGEVPSFAEAIRFQQAAALAEIAPQQAGAILADLAQPVARAEIISLDGGNNNVIRLNPLTPLEPKTKYLVVITNSVEDSSGDPLVASPAYQNYRDPSQPLGNDRLAAFRGAILQWEQLAEGYFGFMQNVYDQAGAPFSAPSKNDIVFSITFSTTAIDDVLKANAAPRTFFEQSARTDARKAAITDLINGAYNLTNQPIDSEEPADLGINGRIYQLLTDQSAGFELFNAELAGILNQANAGSVTLAFSDVAIDAEGELDTTLAFVLQSAASRASVDVKGSTIETQSAGAEGGFSALQAFDVPTARDVNVVIGSTPASDLYAVLPETANIVQAEITLPYYLGIPDVTGDPVQNISLLQGYSWQSNQEDALQNPSLEGLPNVVAPSDRVSYRFPFAQKTGDVTVPVAITYPGAAAQAQKPENGWPVIIYQHGITTDRSATLPLATAMANACIEPELNEDGEVIGVTATGLDCYATVAIDQPLHGITPNGGTLTLAGIPGPGLSMIRNLQEEVIEGASADATERHFNFAANAELRAAPMATLPAQAQLSGSLFINLSNFANSRDNLRQGVLDLLNLNASLTNIADVDTDRVYFVGHSLGGINGIPFVAVNNAVAGDGVNEFLPEVKASAFLMTGGGIPKLLENSPNVNFGAPRILQGLKEASKDRPTPLVQGSSALEIYFSVLQGVLDSTDPINYGSMFEGTPSLLTVAIDDDTIPNEADENPLNLTLPNGFQISSLPAPLAGTNPLVAEFGATPDGLPKVVEYPNANHGTPVSTDPRTDFDDIVQQLAELFSEPQT</sequence>
<evidence type="ECO:0000313" key="3">
    <source>
        <dbReference type="Proteomes" id="UP000183986"/>
    </source>
</evidence>
<feature type="signal peptide" evidence="1">
    <location>
        <begin position="1"/>
        <end position="24"/>
    </location>
</feature>
<evidence type="ECO:0000313" key="2">
    <source>
        <dbReference type="EMBL" id="OJT00901.1"/>
    </source>
</evidence>
<dbReference type="Proteomes" id="UP000183986">
    <property type="component" value="Unassembled WGS sequence"/>
</dbReference>
<comment type="caution">
    <text evidence="2">The sequence shown here is derived from an EMBL/GenBank/DDBJ whole genome shotgun (WGS) entry which is preliminary data.</text>
</comment>
<gene>
    <name evidence="2" type="ORF">BEE62_12985</name>
</gene>